<proteinExistence type="predicted"/>
<evidence type="ECO:0000256" key="3">
    <source>
        <dbReference type="ARBA" id="ARBA00023163"/>
    </source>
</evidence>
<keyword evidence="3" id="KW-0804">Transcription</keyword>
<accession>A0A3E0G3U7</accession>
<dbReference type="AlphaFoldDB" id="A0A3E0G3U7"/>
<dbReference type="InterPro" id="IPR035418">
    <property type="entry name" value="AraC-bd_2"/>
</dbReference>
<dbReference type="InterPro" id="IPR018060">
    <property type="entry name" value="HTH_AraC"/>
</dbReference>
<comment type="caution">
    <text evidence="5">The sequence shown here is derived from an EMBL/GenBank/DDBJ whole genome shotgun (WGS) entry which is preliminary data.</text>
</comment>
<gene>
    <name evidence="5" type="ORF">BCF44_14515</name>
</gene>
<evidence type="ECO:0000256" key="2">
    <source>
        <dbReference type="ARBA" id="ARBA00023125"/>
    </source>
</evidence>
<dbReference type="EMBL" id="QUNO01000045">
    <property type="protein sequence ID" value="REH17472.1"/>
    <property type="molecule type" value="Genomic_DNA"/>
</dbReference>
<dbReference type="Pfam" id="PF14525">
    <property type="entry name" value="AraC_binding_2"/>
    <property type="match status" value="1"/>
</dbReference>
<feature type="domain" description="HTH araC/xylS-type" evidence="4">
    <location>
        <begin position="113"/>
        <end position="215"/>
    </location>
</feature>
<protein>
    <submittedName>
        <fullName evidence="5">AraC-like protein</fullName>
    </submittedName>
</protein>
<dbReference type="GO" id="GO:0043565">
    <property type="term" value="F:sequence-specific DNA binding"/>
    <property type="evidence" value="ECO:0007669"/>
    <property type="project" value="InterPro"/>
</dbReference>
<dbReference type="Gene3D" id="1.10.10.60">
    <property type="entry name" value="Homeodomain-like"/>
    <property type="match status" value="1"/>
</dbReference>
<organism evidence="5 6">
    <name type="scientific">Kutzneria buriramensis</name>
    <dbReference type="NCBI Taxonomy" id="1045776"/>
    <lineage>
        <taxon>Bacteria</taxon>
        <taxon>Bacillati</taxon>
        <taxon>Actinomycetota</taxon>
        <taxon>Actinomycetes</taxon>
        <taxon>Pseudonocardiales</taxon>
        <taxon>Pseudonocardiaceae</taxon>
        <taxon>Kutzneria</taxon>
    </lineage>
</organism>
<dbReference type="PANTHER" id="PTHR46796:SF12">
    <property type="entry name" value="HTH-TYPE DNA-BINDING TRANSCRIPTIONAL ACTIVATOR EUTR"/>
    <property type="match status" value="1"/>
</dbReference>
<dbReference type="InterPro" id="IPR009057">
    <property type="entry name" value="Homeodomain-like_sf"/>
</dbReference>
<dbReference type="PROSITE" id="PS00041">
    <property type="entry name" value="HTH_ARAC_FAMILY_1"/>
    <property type="match status" value="1"/>
</dbReference>
<dbReference type="Proteomes" id="UP000256269">
    <property type="component" value="Unassembled WGS sequence"/>
</dbReference>
<name>A0A3E0G3U7_9PSEU</name>
<evidence type="ECO:0000313" key="6">
    <source>
        <dbReference type="Proteomes" id="UP000256269"/>
    </source>
</evidence>
<keyword evidence="6" id="KW-1185">Reference proteome</keyword>
<reference evidence="5 6" key="1">
    <citation type="submission" date="2018-08" db="EMBL/GenBank/DDBJ databases">
        <title>Genomic Encyclopedia of Archaeal and Bacterial Type Strains, Phase II (KMG-II): from individual species to whole genera.</title>
        <authorList>
            <person name="Goeker M."/>
        </authorList>
    </citation>
    <scope>NUCLEOTIDE SEQUENCE [LARGE SCALE GENOMIC DNA]</scope>
    <source>
        <strain evidence="5 6">DSM 45791</strain>
    </source>
</reference>
<evidence type="ECO:0000256" key="1">
    <source>
        <dbReference type="ARBA" id="ARBA00023015"/>
    </source>
</evidence>
<sequence length="215" mass="23059">MPRSVALGGITLNHVVTTTASNGFLVHIPLAGRADVRCGGDAVTSDPATAVVIDPAEHHDMTWAGGTPQLIVGLDRGRMESHLGRALGRRPVRPLRFALGMDLNSTAVRSWLGAVALLVHEVTGAEPLTVEDVAEAVGVAVRALQDGFRRHADTTPMSYLRDVRLRRVRAELTAAEPGTVTVTDVAVRWGFLHAGRFSVLYREQFGETPSTTLRG</sequence>
<dbReference type="InterPro" id="IPR050204">
    <property type="entry name" value="AraC_XylS_family_regulators"/>
</dbReference>
<dbReference type="GO" id="GO:0003700">
    <property type="term" value="F:DNA-binding transcription factor activity"/>
    <property type="evidence" value="ECO:0007669"/>
    <property type="project" value="InterPro"/>
</dbReference>
<keyword evidence="1" id="KW-0805">Transcription regulation</keyword>
<dbReference type="SMART" id="SM00342">
    <property type="entry name" value="HTH_ARAC"/>
    <property type="match status" value="1"/>
</dbReference>
<dbReference type="PROSITE" id="PS01124">
    <property type="entry name" value="HTH_ARAC_FAMILY_2"/>
    <property type="match status" value="1"/>
</dbReference>
<evidence type="ECO:0000313" key="5">
    <source>
        <dbReference type="EMBL" id="REH17472.1"/>
    </source>
</evidence>
<dbReference type="SUPFAM" id="SSF46689">
    <property type="entry name" value="Homeodomain-like"/>
    <property type="match status" value="2"/>
</dbReference>
<evidence type="ECO:0000259" key="4">
    <source>
        <dbReference type="PROSITE" id="PS01124"/>
    </source>
</evidence>
<dbReference type="InterPro" id="IPR018062">
    <property type="entry name" value="HTH_AraC-typ_CS"/>
</dbReference>
<dbReference type="PANTHER" id="PTHR46796">
    <property type="entry name" value="HTH-TYPE TRANSCRIPTIONAL ACTIVATOR RHAS-RELATED"/>
    <property type="match status" value="1"/>
</dbReference>
<keyword evidence="2" id="KW-0238">DNA-binding</keyword>
<dbReference type="Pfam" id="PF12833">
    <property type="entry name" value="HTH_18"/>
    <property type="match status" value="1"/>
</dbReference>